<reference evidence="17 18" key="1">
    <citation type="submission" date="2017-02" db="EMBL/GenBank/DDBJ databases">
        <authorList>
            <person name="Peterson S.W."/>
        </authorList>
    </citation>
    <scope>NUCLEOTIDE SEQUENCE [LARGE SCALE GENOMIC DNA]</scope>
    <source>
        <strain evidence="17 18">ATCC 49788</strain>
    </source>
</reference>
<dbReference type="OrthoDB" id="9805684at2"/>
<dbReference type="PANTHER" id="PTHR46278">
    <property type="entry name" value="DEHYDROGENASE, PUTATIVE-RELATED"/>
    <property type="match status" value="1"/>
</dbReference>
<dbReference type="GO" id="GO:0050661">
    <property type="term" value="F:NADP binding"/>
    <property type="evidence" value="ECO:0007669"/>
    <property type="project" value="UniProtKB-UniRule"/>
</dbReference>
<keyword evidence="9 15" id="KW-0521">NADP</keyword>
<evidence type="ECO:0000256" key="8">
    <source>
        <dbReference type="ARBA" id="ARBA00022697"/>
    </source>
</evidence>
<evidence type="ECO:0000256" key="11">
    <source>
        <dbReference type="ARBA" id="ARBA00023002"/>
    </source>
</evidence>
<name>A0A1T4WPK0_9GAMM</name>
<dbReference type="Pfam" id="PF02774">
    <property type="entry name" value="Semialdhyde_dhC"/>
    <property type="match status" value="1"/>
</dbReference>
<feature type="binding site" evidence="15">
    <location>
        <position position="212"/>
    </location>
    <ligand>
        <name>substrate</name>
    </ligand>
</feature>
<evidence type="ECO:0000313" key="17">
    <source>
        <dbReference type="EMBL" id="SKA79179.1"/>
    </source>
</evidence>
<keyword evidence="8 15" id="KW-0791">Threonine biosynthesis</keyword>
<accession>A0A1T4WPK0</accession>
<comment type="caution">
    <text evidence="15">Lacks conserved residue(s) required for the propagation of feature annotation.</text>
</comment>
<dbReference type="GO" id="GO:0071266">
    <property type="term" value="P:'de novo' L-methionine biosynthetic process"/>
    <property type="evidence" value="ECO:0007669"/>
    <property type="project" value="UniProtKB-UniRule"/>
</dbReference>
<dbReference type="InterPro" id="IPR000534">
    <property type="entry name" value="Semialdehyde_DH_NAD-bd"/>
</dbReference>
<dbReference type="CDD" id="cd18131">
    <property type="entry name" value="ASADH_C_bac_euk_like"/>
    <property type="match status" value="1"/>
</dbReference>
<comment type="pathway">
    <text evidence="2 15">Amino-acid biosynthesis; L-lysine biosynthesis via DAP pathway; (S)-tetrahydrodipicolinate from L-aspartate: step 2/4.</text>
</comment>
<dbReference type="SUPFAM" id="SSF55347">
    <property type="entry name" value="Glyceraldehyde-3-phosphate dehydrogenase-like, C-terminal domain"/>
    <property type="match status" value="1"/>
</dbReference>
<protein>
    <recommendedName>
        <fullName evidence="6 15">Aspartate-semialdehyde dehydrogenase</fullName>
        <shortName evidence="15">ASA dehydrogenase</shortName>
        <shortName evidence="15">ASADH</shortName>
        <ecNumber evidence="6 15">1.2.1.11</ecNumber>
    </recommendedName>
    <alternativeName>
        <fullName evidence="15">Aspartate-beta-semialdehyde dehydrogenase</fullName>
    </alternativeName>
</protein>
<dbReference type="PANTHER" id="PTHR46278:SF2">
    <property type="entry name" value="ASPARTATE-SEMIALDEHYDE DEHYDROGENASE"/>
    <property type="match status" value="1"/>
</dbReference>
<evidence type="ECO:0000256" key="9">
    <source>
        <dbReference type="ARBA" id="ARBA00022857"/>
    </source>
</evidence>
<comment type="catalytic activity">
    <reaction evidence="14 15">
        <text>L-aspartate 4-semialdehyde + phosphate + NADP(+) = 4-phospho-L-aspartate + NADPH + H(+)</text>
        <dbReference type="Rhea" id="RHEA:24284"/>
        <dbReference type="ChEBI" id="CHEBI:15378"/>
        <dbReference type="ChEBI" id="CHEBI:43474"/>
        <dbReference type="ChEBI" id="CHEBI:57535"/>
        <dbReference type="ChEBI" id="CHEBI:57783"/>
        <dbReference type="ChEBI" id="CHEBI:58349"/>
        <dbReference type="ChEBI" id="CHEBI:537519"/>
        <dbReference type="EC" id="1.2.1.11"/>
    </reaction>
</comment>
<evidence type="ECO:0000259" key="16">
    <source>
        <dbReference type="SMART" id="SM00859"/>
    </source>
</evidence>
<dbReference type="EMBL" id="FUYB01000008">
    <property type="protein sequence ID" value="SKA79179.1"/>
    <property type="molecule type" value="Genomic_DNA"/>
</dbReference>
<dbReference type="NCBIfam" id="NF004224">
    <property type="entry name" value="PRK05671.1"/>
    <property type="match status" value="1"/>
</dbReference>
<evidence type="ECO:0000256" key="14">
    <source>
        <dbReference type="ARBA" id="ARBA00047891"/>
    </source>
</evidence>
<dbReference type="GO" id="GO:0009089">
    <property type="term" value="P:lysine biosynthetic process via diaminopimelate"/>
    <property type="evidence" value="ECO:0007669"/>
    <property type="project" value="UniProtKB-UniRule"/>
</dbReference>
<evidence type="ECO:0000256" key="3">
    <source>
        <dbReference type="ARBA" id="ARBA00005097"/>
    </source>
</evidence>
<dbReference type="GO" id="GO:0019877">
    <property type="term" value="P:diaminopimelate biosynthetic process"/>
    <property type="evidence" value="ECO:0007669"/>
    <property type="project" value="UniProtKB-UniRule"/>
</dbReference>
<dbReference type="Gene3D" id="3.30.360.10">
    <property type="entry name" value="Dihydrodipicolinate Reductase, domain 2"/>
    <property type="match status" value="1"/>
</dbReference>
<dbReference type="HAMAP" id="MF_02121">
    <property type="entry name" value="ASADH"/>
    <property type="match status" value="1"/>
</dbReference>
<evidence type="ECO:0000256" key="1">
    <source>
        <dbReference type="ARBA" id="ARBA00005021"/>
    </source>
</evidence>
<dbReference type="NCBIfam" id="NF011456">
    <property type="entry name" value="PRK14874.1"/>
    <property type="match status" value="1"/>
</dbReference>
<dbReference type="UniPathway" id="UPA00034">
    <property type="reaction ID" value="UER00016"/>
</dbReference>
<feature type="domain" description="Semialdehyde dehydrogenase NAD-binding" evidence="16">
    <location>
        <begin position="6"/>
        <end position="121"/>
    </location>
</feature>
<keyword evidence="10 15" id="KW-0220">Diaminopimelate biosynthesis</keyword>
<dbReference type="STRING" id="92487.SAMN02745130_01949"/>
<dbReference type="SUPFAM" id="SSF51735">
    <property type="entry name" value="NAD(P)-binding Rossmann-fold domains"/>
    <property type="match status" value="1"/>
</dbReference>
<feature type="binding site" evidence="15">
    <location>
        <position position="317"/>
    </location>
    <ligand>
        <name>NADP(+)</name>
        <dbReference type="ChEBI" id="CHEBI:58349"/>
    </ligand>
</feature>
<dbReference type="SMART" id="SM00859">
    <property type="entry name" value="Semialdhyde_dh"/>
    <property type="match status" value="1"/>
</dbReference>
<comment type="function">
    <text evidence="15">Catalyzes the NADPH-dependent formation of L-aspartate-semialdehyde (L-ASA) by the reductive dephosphorylation of L-aspartyl-4-phosphate.</text>
</comment>
<dbReference type="UniPathway" id="UPA00051">
    <property type="reaction ID" value="UER00464"/>
</dbReference>
<evidence type="ECO:0000256" key="10">
    <source>
        <dbReference type="ARBA" id="ARBA00022915"/>
    </source>
</evidence>
<dbReference type="NCBIfam" id="NF005957">
    <property type="entry name" value="PRK08040.1"/>
    <property type="match status" value="1"/>
</dbReference>
<keyword evidence="11 15" id="KW-0560">Oxidoreductase</keyword>
<keyword evidence="12 15" id="KW-0457">Lysine biosynthesis</keyword>
<feature type="binding site" evidence="15">
    <location>
        <position position="184"/>
    </location>
    <ligand>
        <name>NADP(+)</name>
        <dbReference type="ChEBI" id="CHEBI:58349"/>
    </ligand>
</feature>
<evidence type="ECO:0000256" key="5">
    <source>
        <dbReference type="ARBA" id="ARBA00011738"/>
    </source>
</evidence>
<gene>
    <name evidence="15" type="primary">asd</name>
    <name evidence="17" type="ORF">SAMN02745130_01949</name>
</gene>
<dbReference type="InterPro" id="IPR036291">
    <property type="entry name" value="NAD(P)-bd_dom_sf"/>
</dbReference>
<dbReference type="RefSeq" id="WP_078922419.1">
    <property type="nucleotide sequence ID" value="NZ_FUYB01000008.1"/>
</dbReference>
<organism evidence="17 18">
    <name type="scientific">Thiothrix eikelboomii</name>
    <dbReference type="NCBI Taxonomy" id="92487"/>
    <lineage>
        <taxon>Bacteria</taxon>
        <taxon>Pseudomonadati</taxon>
        <taxon>Pseudomonadota</taxon>
        <taxon>Gammaproteobacteria</taxon>
        <taxon>Thiotrichales</taxon>
        <taxon>Thiotrichaceae</taxon>
        <taxon>Thiothrix</taxon>
    </lineage>
</organism>
<evidence type="ECO:0000256" key="7">
    <source>
        <dbReference type="ARBA" id="ARBA00022605"/>
    </source>
</evidence>
<comment type="pathway">
    <text evidence="1 15">Amino-acid biosynthesis; L-methionine biosynthesis via de novo pathway; L-homoserine from L-aspartate: step 2/3.</text>
</comment>
<dbReference type="GO" id="GO:0004073">
    <property type="term" value="F:aspartate-semialdehyde dehydrogenase activity"/>
    <property type="evidence" value="ECO:0007669"/>
    <property type="project" value="UniProtKB-UniRule"/>
</dbReference>
<keyword evidence="18" id="KW-1185">Reference proteome</keyword>
<dbReference type="InterPro" id="IPR012280">
    <property type="entry name" value="Semialdhyde_DH_dimer_dom"/>
</dbReference>
<dbReference type="UniPathway" id="UPA00050">
    <property type="reaction ID" value="UER00463"/>
</dbReference>
<dbReference type="InterPro" id="IPR012080">
    <property type="entry name" value="Asp_semialdehyde_DH"/>
</dbReference>
<evidence type="ECO:0000256" key="4">
    <source>
        <dbReference type="ARBA" id="ARBA00010584"/>
    </source>
</evidence>
<evidence type="ECO:0000256" key="13">
    <source>
        <dbReference type="ARBA" id="ARBA00023167"/>
    </source>
</evidence>
<keyword evidence="13 15" id="KW-0486">Methionine biosynthesis</keyword>
<dbReference type="EC" id="1.2.1.11" evidence="6 15"/>
<dbReference type="Gene3D" id="3.40.50.720">
    <property type="entry name" value="NAD(P)-binding Rossmann-like Domain"/>
    <property type="match status" value="1"/>
</dbReference>
<dbReference type="GO" id="GO:0009088">
    <property type="term" value="P:threonine biosynthetic process"/>
    <property type="evidence" value="ECO:0007669"/>
    <property type="project" value="UniProtKB-UniRule"/>
</dbReference>
<dbReference type="PIRSF" id="PIRSF000148">
    <property type="entry name" value="ASA_dh"/>
    <property type="match status" value="1"/>
</dbReference>
<evidence type="ECO:0000313" key="18">
    <source>
        <dbReference type="Proteomes" id="UP000190460"/>
    </source>
</evidence>
<feature type="binding site" evidence="15">
    <location>
        <position position="238"/>
    </location>
    <ligand>
        <name>substrate</name>
    </ligand>
</feature>
<dbReference type="AlphaFoldDB" id="A0A1T4WPK0"/>
<dbReference type="CDD" id="cd02316">
    <property type="entry name" value="VcASADH2_like_N"/>
    <property type="match status" value="1"/>
</dbReference>
<feature type="binding site" evidence="15">
    <location>
        <begin position="41"/>
        <end position="42"/>
    </location>
    <ligand>
        <name>NADP(+)</name>
        <dbReference type="ChEBI" id="CHEBI:58349"/>
    </ligand>
</feature>
<feature type="binding site" evidence="15">
    <location>
        <begin position="13"/>
        <end position="16"/>
    </location>
    <ligand>
        <name>NADP(+)</name>
        <dbReference type="ChEBI" id="CHEBI:58349"/>
    </ligand>
</feature>
<dbReference type="NCBIfam" id="TIGR01296">
    <property type="entry name" value="asd_B"/>
    <property type="match status" value="1"/>
</dbReference>
<dbReference type="Pfam" id="PF01118">
    <property type="entry name" value="Semialdhyde_dh"/>
    <property type="match status" value="1"/>
</dbReference>
<keyword evidence="7 15" id="KW-0028">Amino-acid biosynthesis</keyword>
<feature type="binding site" evidence="15">
    <location>
        <begin position="162"/>
        <end position="163"/>
    </location>
    <ligand>
        <name>NADP(+)</name>
        <dbReference type="ChEBI" id="CHEBI:58349"/>
    </ligand>
</feature>
<comment type="subunit">
    <text evidence="5 15">Homodimer.</text>
</comment>
<sequence>MTPSYDIAVVGATGLVGETLLSLLAERNFPLGQVYALASENSLGKEVELGRKTLDVEDLATFDFAKVQLAFFAVDAELAAEYVPIATQAGCIVIDNSAQFRDEADVPLVIPEVNPEALAAYMHRNLIASPSSSTIQLALALKPLLEIVKLTRIQVVVYEAASGAGRQAVDELAGQTASLLSGRPVESKVFAKQIAFNLLPQVDDLLETGHTEQELRLLKETRKVLSEPDLPLSPTVIRVPVFFGSSATVYLETETKLSLTQVRSLLENAKGIELVDENGDYPTPVVEAANNDPVYVGRLREDLIQANGLHVWLVVDNIRKGAALNSVQIAELLIAQARLK</sequence>
<proteinExistence type="inferred from homology"/>
<dbReference type="GO" id="GO:0009097">
    <property type="term" value="P:isoleucine biosynthetic process"/>
    <property type="evidence" value="ECO:0007669"/>
    <property type="project" value="UniProtKB-UniRule"/>
</dbReference>
<dbReference type="InterPro" id="IPR005986">
    <property type="entry name" value="Asp_semialdehyde_DH_beta"/>
</dbReference>
<comment type="similarity">
    <text evidence="4 15">Belongs to the aspartate-semialdehyde dehydrogenase family.</text>
</comment>
<dbReference type="Proteomes" id="UP000190460">
    <property type="component" value="Unassembled WGS sequence"/>
</dbReference>
<comment type="pathway">
    <text evidence="3 15">Amino-acid biosynthesis; L-threonine biosynthesis; L-threonine from L-aspartate: step 2/5.</text>
</comment>
<dbReference type="GO" id="GO:0051287">
    <property type="term" value="F:NAD binding"/>
    <property type="evidence" value="ECO:0007669"/>
    <property type="project" value="InterPro"/>
</dbReference>
<evidence type="ECO:0000256" key="6">
    <source>
        <dbReference type="ARBA" id="ARBA00013120"/>
    </source>
</evidence>
<evidence type="ECO:0000256" key="2">
    <source>
        <dbReference type="ARBA" id="ARBA00005076"/>
    </source>
</evidence>
<dbReference type="GO" id="GO:0046983">
    <property type="term" value="F:protein dimerization activity"/>
    <property type="evidence" value="ECO:0007669"/>
    <property type="project" value="InterPro"/>
</dbReference>
<feature type="binding site" evidence="15">
    <location>
        <position position="101"/>
    </location>
    <ligand>
        <name>phosphate</name>
        <dbReference type="ChEBI" id="CHEBI:43474"/>
    </ligand>
</feature>
<evidence type="ECO:0000256" key="15">
    <source>
        <dbReference type="HAMAP-Rule" id="MF_02121"/>
    </source>
</evidence>
<evidence type="ECO:0000256" key="12">
    <source>
        <dbReference type="ARBA" id="ARBA00023154"/>
    </source>
</evidence>